<feature type="compositionally biased region" description="Basic and acidic residues" evidence="1">
    <location>
        <begin position="304"/>
        <end position="319"/>
    </location>
</feature>
<organism evidence="2">
    <name type="scientific">Phaffia rhodozyma</name>
    <name type="common">Yeast</name>
    <name type="synonym">Xanthophyllomyces dendrorhous</name>
    <dbReference type="NCBI Taxonomy" id="264483"/>
    <lineage>
        <taxon>Eukaryota</taxon>
        <taxon>Fungi</taxon>
        <taxon>Dikarya</taxon>
        <taxon>Basidiomycota</taxon>
        <taxon>Agaricomycotina</taxon>
        <taxon>Tremellomycetes</taxon>
        <taxon>Cystofilobasidiales</taxon>
        <taxon>Mrakiaceae</taxon>
        <taxon>Phaffia</taxon>
    </lineage>
</organism>
<reference evidence="2" key="1">
    <citation type="submission" date="2014-08" db="EMBL/GenBank/DDBJ databases">
        <authorList>
            <person name="Sharma Rahul"/>
            <person name="Thines Marco"/>
        </authorList>
    </citation>
    <scope>NUCLEOTIDE SEQUENCE</scope>
</reference>
<feature type="compositionally biased region" description="Gly residues" evidence="1">
    <location>
        <begin position="321"/>
        <end position="345"/>
    </location>
</feature>
<feature type="region of interest" description="Disordered" evidence="1">
    <location>
        <begin position="98"/>
        <end position="131"/>
    </location>
</feature>
<dbReference type="PANTHER" id="PTHR13237">
    <property type="entry name" value="SOMETHING ABOUT SILENCING PROTEIN 10-RELATED"/>
    <property type="match status" value="1"/>
</dbReference>
<dbReference type="GO" id="GO:0032040">
    <property type="term" value="C:small-subunit processome"/>
    <property type="evidence" value="ECO:0007669"/>
    <property type="project" value="TreeGrafter"/>
</dbReference>
<dbReference type="GO" id="GO:0000462">
    <property type="term" value="P:maturation of SSU-rRNA from tricistronic rRNA transcript (SSU-rRNA, 5.8S rRNA, LSU-rRNA)"/>
    <property type="evidence" value="ECO:0007669"/>
    <property type="project" value="TreeGrafter"/>
</dbReference>
<dbReference type="AlphaFoldDB" id="A0A0F7SR28"/>
<feature type="compositionally biased region" description="Basic and acidic residues" evidence="1">
    <location>
        <begin position="346"/>
        <end position="368"/>
    </location>
</feature>
<feature type="region of interest" description="Disordered" evidence="1">
    <location>
        <begin position="304"/>
        <end position="391"/>
    </location>
</feature>
<feature type="region of interest" description="Disordered" evidence="1">
    <location>
        <begin position="173"/>
        <end position="245"/>
    </location>
</feature>
<dbReference type="PANTHER" id="PTHR13237:SF9">
    <property type="entry name" value="NEUROGUIDIN"/>
    <property type="match status" value="1"/>
</dbReference>
<feature type="compositionally biased region" description="Low complexity" evidence="1">
    <location>
        <begin position="98"/>
        <end position="118"/>
    </location>
</feature>
<sequence length="391" mass="41894">MEMRSIKNFNFSQRIINKMSGSIHAEASTSTLPSTLNTIKTSLTQVNAALSPILKSLRSDPSSFNLSNGLSLLSLRPNLLLSYIHLYTLLLGSSLSPSTAPLPSSSSTPSSTSSVLDSFNAPRSRTGQPSERDLIEQLVLIREVMERVRGMEGKVGKQVDRLVKGAEEKEVDLANDPMSFRPNPSALVKPNQSSTTESASSPSGETNGTSTSGVYRPPRLAAVPYLPPTSKSSKTNRAESGSAGKTSSLLTDYALSTVSHLPHQETVSGLPSLSSSARASRANRSLAQEQTEFEEGAFTRLTLKKSELKRREREERDDALGLGGGRNGGTGWEDVLGGLGGGRYDSGGDREKGGAWERRKRGPDEGESRAGPAKNKKGRFETRVGSKKGKN</sequence>
<dbReference type="EMBL" id="LN483124">
    <property type="protein sequence ID" value="CED82518.1"/>
    <property type="molecule type" value="Genomic_DNA"/>
</dbReference>
<protein>
    <submittedName>
        <fullName evidence="2">Protein involved in rRNA processing</fullName>
    </submittedName>
</protein>
<name>A0A0F7SR28_PHARH</name>
<proteinExistence type="predicted"/>
<evidence type="ECO:0000313" key="2">
    <source>
        <dbReference type="EMBL" id="CED82518.1"/>
    </source>
</evidence>
<feature type="compositionally biased region" description="Polar residues" evidence="1">
    <location>
        <begin position="229"/>
        <end position="245"/>
    </location>
</feature>
<accession>A0A0F7SR28</accession>
<evidence type="ECO:0000256" key="1">
    <source>
        <dbReference type="SAM" id="MobiDB-lite"/>
    </source>
</evidence>
<feature type="compositionally biased region" description="Low complexity" evidence="1">
    <location>
        <begin position="193"/>
        <end position="206"/>
    </location>
</feature>